<evidence type="ECO:0000313" key="8">
    <source>
        <dbReference type="EMBL" id="CAF0949639.1"/>
    </source>
</evidence>
<evidence type="ECO:0000256" key="1">
    <source>
        <dbReference type="ARBA" id="ARBA00018419"/>
    </source>
</evidence>
<dbReference type="AlphaFoldDB" id="A0A814D1K8"/>
<proteinExistence type="predicted"/>
<dbReference type="Gene3D" id="1.25.40.20">
    <property type="entry name" value="Ankyrin repeat-containing domain"/>
    <property type="match status" value="1"/>
</dbReference>
<dbReference type="PROSITE" id="PS50297">
    <property type="entry name" value="ANK_REP_REGION"/>
    <property type="match status" value="2"/>
</dbReference>
<dbReference type="Pfam" id="PF12796">
    <property type="entry name" value="Ank_2"/>
    <property type="match status" value="1"/>
</dbReference>
<dbReference type="InterPro" id="IPR002110">
    <property type="entry name" value="Ankyrin_rpt"/>
</dbReference>
<dbReference type="InterPro" id="IPR035984">
    <property type="entry name" value="Acyl-CoA-binding_sf"/>
</dbReference>
<sequence>MTTKNIPTNNHNDDDDDGLESVLGDDDEFQEAALFVQNNLSLFSRDDLLYLYARFKQVTVGDINIPRPSYFSFEAKTKWEAWNSLKSMSKSQASKEYIQRVTDKKQKTNVENQQSTKTGPSVSRLLVHNNEQMPNDDEKTIYDFCQDGNEERVEQMIKKKFDVNKPDETQLTLLHWAADRGNESMIRLLVKHGAELNVRDEDGQTPLFYVANSSNIPCMKLLLELGADPSIPNNDGELPSSVSQTDEERAVWTAYL</sequence>
<feature type="compositionally biased region" description="Acidic residues" evidence="6">
    <location>
        <begin position="13"/>
        <end position="23"/>
    </location>
</feature>
<evidence type="ECO:0000256" key="4">
    <source>
        <dbReference type="ARBA" id="ARBA00023121"/>
    </source>
</evidence>
<reference evidence="8" key="1">
    <citation type="submission" date="2021-02" db="EMBL/GenBank/DDBJ databases">
        <authorList>
            <person name="Nowell W R."/>
        </authorList>
    </citation>
    <scope>NUCLEOTIDE SEQUENCE</scope>
</reference>
<feature type="repeat" description="ANK" evidence="5">
    <location>
        <begin position="169"/>
        <end position="201"/>
    </location>
</feature>
<dbReference type="PROSITE" id="PS51228">
    <property type="entry name" value="ACB_2"/>
    <property type="match status" value="1"/>
</dbReference>
<dbReference type="SUPFAM" id="SSF48403">
    <property type="entry name" value="Ankyrin repeat"/>
    <property type="match status" value="1"/>
</dbReference>
<feature type="domain" description="ACB" evidence="7">
    <location>
        <begin position="25"/>
        <end position="110"/>
    </location>
</feature>
<evidence type="ECO:0000259" key="7">
    <source>
        <dbReference type="PROSITE" id="PS51228"/>
    </source>
</evidence>
<evidence type="ECO:0000256" key="2">
    <source>
        <dbReference type="ARBA" id="ARBA00022737"/>
    </source>
</evidence>
<dbReference type="PROSITE" id="PS50088">
    <property type="entry name" value="ANK_REPEAT"/>
    <property type="match status" value="2"/>
</dbReference>
<dbReference type="Gene3D" id="1.20.80.10">
    <property type="match status" value="1"/>
</dbReference>
<dbReference type="EMBL" id="CAJNOT010000348">
    <property type="protein sequence ID" value="CAF0949639.1"/>
    <property type="molecule type" value="Genomic_DNA"/>
</dbReference>
<feature type="compositionally biased region" description="Polar residues" evidence="6">
    <location>
        <begin position="1"/>
        <end position="10"/>
    </location>
</feature>
<dbReference type="SUPFAM" id="SSF47027">
    <property type="entry name" value="Acyl-CoA binding protein"/>
    <property type="match status" value="1"/>
</dbReference>
<keyword evidence="2" id="KW-0677">Repeat</keyword>
<evidence type="ECO:0000256" key="5">
    <source>
        <dbReference type="PROSITE-ProRule" id="PRU00023"/>
    </source>
</evidence>
<dbReference type="InterPro" id="IPR000582">
    <property type="entry name" value="Acyl-CoA-binding_protein"/>
</dbReference>
<evidence type="ECO:0000256" key="3">
    <source>
        <dbReference type="ARBA" id="ARBA00023043"/>
    </source>
</evidence>
<feature type="region of interest" description="Disordered" evidence="6">
    <location>
        <begin position="1"/>
        <end position="23"/>
    </location>
</feature>
<comment type="caution">
    <text evidence="8">The sequence shown here is derived from an EMBL/GenBank/DDBJ whole genome shotgun (WGS) entry which is preliminary data.</text>
</comment>
<dbReference type="InterPro" id="IPR036770">
    <property type="entry name" value="Ankyrin_rpt-contain_sf"/>
</dbReference>
<dbReference type="Proteomes" id="UP000663864">
    <property type="component" value="Unassembled WGS sequence"/>
</dbReference>
<keyword evidence="4" id="KW-0446">Lipid-binding</keyword>
<name>A0A814D1K8_9BILA</name>
<dbReference type="PRINTS" id="PR00689">
    <property type="entry name" value="ACOABINDINGP"/>
</dbReference>
<feature type="region of interest" description="Disordered" evidence="6">
    <location>
        <begin position="103"/>
        <end position="123"/>
    </location>
</feature>
<accession>A0A814D1K8</accession>
<feature type="repeat" description="ANK" evidence="5">
    <location>
        <begin position="202"/>
        <end position="234"/>
    </location>
</feature>
<organism evidence="8 9">
    <name type="scientific">Rotaria sordida</name>
    <dbReference type="NCBI Taxonomy" id="392033"/>
    <lineage>
        <taxon>Eukaryota</taxon>
        <taxon>Metazoa</taxon>
        <taxon>Spiralia</taxon>
        <taxon>Gnathifera</taxon>
        <taxon>Rotifera</taxon>
        <taxon>Eurotatoria</taxon>
        <taxon>Bdelloidea</taxon>
        <taxon>Philodinida</taxon>
        <taxon>Philodinidae</taxon>
        <taxon>Rotaria</taxon>
    </lineage>
</organism>
<gene>
    <name evidence="8" type="ORF">ZHD862_LOCUS9932</name>
</gene>
<dbReference type="PANTHER" id="PTHR24119:SF0">
    <property type="entry name" value="ACYL-COA-BINDING DOMAIN-CONTAINING PROTEIN 6"/>
    <property type="match status" value="1"/>
</dbReference>
<dbReference type="PANTHER" id="PTHR24119">
    <property type="entry name" value="ACYL-COA-BINDING DOMAIN-CONTAINING PROTEIN 6"/>
    <property type="match status" value="1"/>
</dbReference>
<dbReference type="SMART" id="SM00248">
    <property type="entry name" value="ANK"/>
    <property type="match status" value="3"/>
</dbReference>
<evidence type="ECO:0000313" key="9">
    <source>
        <dbReference type="Proteomes" id="UP000663864"/>
    </source>
</evidence>
<protein>
    <recommendedName>
        <fullName evidence="1">Acyl-CoA-binding domain-containing protein 6</fullName>
    </recommendedName>
</protein>
<keyword evidence="3 5" id="KW-0040">ANK repeat</keyword>
<evidence type="ECO:0000256" key="6">
    <source>
        <dbReference type="SAM" id="MobiDB-lite"/>
    </source>
</evidence>
<dbReference type="InterPro" id="IPR014352">
    <property type="entry name" value="FERM/acyl-CoA-bd_prot_sf"/>
</dbReference>
<dbReference type="Pfam" id="PF00887">
    <property type="entry name" value="ACBP"/>
    <property type="match status" value="1"/>
</dbReference>
<dbReference type="GO" id="GO:0000062">
    <property type="term" value="F:fatty-acyl-CoA binding"/>
    <property type="evidence" value="ECO:0007669"/>
    <property type="project" value="InterPro"/>
</dbReference>
<feature type="compositionally biased region" description="Polar residues" evidence="6">
    <location>
        <begin position="109"/>
        <end position="121"/>
    </location>
</feature>